<dbReference type="InterPro" id="IPR018741">
    <property type="entry name" value="DUF2288"/>
</dbReference>
<comment type="caution">
    <text evidence="1">The sequence shown here is derived from an EMBL/GenBank/DDBJ whole genome shotgun (WGS) entry which is preliminary data.</text>
</comment>
<name>A0A2W4UYX7_9CYAN</name>
<evidence type="ECO:0000313" key="1">
    <source>
        <dbReference type="EMBL" id="PZO22069.1"/>
    </source>
</evidence>
<dbReference type="AlphaFoldDB" id="A0A2W4UYX7"/>
<dbReference type="EMBL" id="QBMC01000014">
    <property type="protein sequence ID" value="PZO22069.1"/>
    <property type="molecule type" value="Genomic_DNA"/>
</dbReference>
<reference evidence="2" key="1">
    <citation type="submission" date="2018-04" db="EMBL/GenBank/DDBJ databases">
        <authorList>
            <person name="Cornet L."/>
        </authorList>
    </citation>
    <scope>NUCLEOTIDE SEQUENCE [LARGE SCALE GENOMIC DNA]</scope>
</reference>
<sequence>MAEDLRAELEKMVGPVQWEVLKPHAGRDAVVVVNAQLDLVEVAEAIASDSTQAVSRWINEQLIVKPTAEQLADWNRENKQFMSLIVQPYVLVQDSL</sequence>
<dbReference type="Proteomes" id="UP000249354">
    <property type="component" value="Unassembled WGS sequence"/>
</dbReference>
<organism evidence="1 2">
    <name type="scientific">Leptolyngbya foveolarum</name>
    <dbReference type="NCBI Taxonomy" id="47253"/>
    <lineage>
        <taxon>Bacteria</taxon>
        <taxon>Bacillati</taxon>
        <taxon>Cyanobacteriota</taxon>
        <taxon>Cyanophyceae</taxon>
        <taxon>Leptolyngbyales</taxon>
        <taxon>Leptolyngbyaceae</taxon>
        <taxon>Leptolyngbya group</taxon>
        <taxon>Leptolyngbya</taxon>
    </lineage>
</organism>
<reference evidence="1 2" key="2">
    <citation type="submission" date="2018-06" db="EMBL/GenBank/DDBJ databases">
        <title>Metagenomic assembly of (sub)arctic Cyanobacteria and their associated microbiome from non-axenic cultures.</title>
        <authorList>
            <person name="Baurain D."/>
        </authorList>
    </citation>
    <scope>NUCLEOTIDE SEQUENCE [LARGE SCALE GENOMIC DNA]</scope>
    <source>
        <strain evidence="1">ULC129bin1</strain>
    </source>
</reference>
<accession>A0A2W4UYX7</accession>
<dbReference type="Pfam" id="PF10052">
    <property type="entry name" value="DUF2288"/>
    <property type="match status" value="1"/>
</dbReference>
<evidence type="ECO:0000313" key="2">
    <source>
        <dbReference type="Proteomes" id="UP000249354"/>
    </source>
</evidence>
<protein>
    <submittedName>
        <fullName evidence="1">DUF2288 domain-containing protein</fullName>
    </submittedName>
</protein>
<proteinExistence type="predicted"/>
<gene>
    <name evidence="1" type="ORF">DCF25_03810</name>
</gene>